<organism evidence="1 2">
    <name type="scientific">Chryseobacterium piscium</name>
    <dbReference type="NCBI Taxonomy" id="333702"/>
    <lineage>
        <taxon>Bacteria</taxon>
        <taxon>Pseudomonadati</taxon>
        <taxon>Bacteroidota</taxon>
        <taxon>Flavobacteriia</taxon>
        <taxon>Flavobacteriales</taxon>
        <taxon>Weeksellaceae</taxon>
        <taxon>Chryseobacterium group</taxon>
        <taxon>Chryseobacterium</taxon>
    </lineage>
</organism>
<dbReference type="AlphaFoldDB" id="A0A3D9BKV5"/>
<dbReference type="EMBL" id="QNVS01000029">
    <property type="protein sequence ID" value="REC54148.1"/>
    <property type="molecule type" value="Genomic_DNA"/>
</dbReference>
<reference evidence="1 2" key="1">
    <citation type="journal article" date="2006" name="Int. J. Syst. Evol. Microbiol.">
        <title>Chryseobacterium piscium sp. nov., isolated from fish of the South Atlantic Ocean off South Africa.</title>
        <authorList>
            <person name="de Beer H."/>
            <person name="Hugo C.J."/>
            <person name="Jooste P.J."/>
            <person name="Vancanneyt M."/>
            <person name="Coenye T."/>
            <person name="Vandamme P."/>
        </authorList>
    </citation>
    <scope>NUCLEOTIDE SEQUENCE [LARGE SCALE GENOMIC DNA]</scope>
    <source>
        <strain evidence="1 2">CCUG 51923</strain>
    </source>
</reference>
<comment type="caution">
    <text evidence="1">The sequence shown here is derived from an EMBL/GenBank/DDBJ whole genome shotgun (WGS) entry which is preliminary data.</text>
</comment>
<evidence type="ECO:0000313" key="1">
    <source>
        <dbReference type="EMBL" id="REC54148.1"/>
    </source>
</evidence>
<sequence>KCDPIKNEESESNGEWRMPIDNPMLCMYSQGGEHKPWHGSFGKDIRDWVGSFELWDWGESSGTIKKDKSPIQSQLIQINPLL</sequence>
<evidence type="ECO:0000313" key="2">
    <source>
        <dbReference type="Proteomes" id="UP000256512"/>
    </source>
</evidence>
<dbReference type="RefSeq" id="WP_157969161.1">
    <property type="nucleotide sequence ID" value="NZ_QNVS01000029.1"/>
</dbReference>
<keyword evidence="2" id="KW-1185">Reference proteome</keyword>
<dbReference type="Proteomes" id="UP000256512">
    <property type="component" value="Unassembled WGS sequence"/>
</dbReference>
<accession>A0A3D9BKV5</accession>
<protein>
    <submittedName>
        <fullName evidence="1">Uncharacterized protein</fullName>
    </submittedName>
</protein>
<feature type="non-terminal residue" evidence="1">
    <location>
        <position position="1"/>
    </location>
</feature>
<proteinExistence type="predicted"/>
<name>A0A3D9BKV5_9FLAO</name>
<gene>
    <name evidence="1" type="ORF">DRF62_10570</name>
</gene>